<dbReference type="AlphaFoldDB" id="A0A1E1LSE1"/>
<dbReference type="GO" id="GO:0001228">
    <property type="term" value="F:DNA-binding transcription activator activity, RNA polymerase II-specific"/>
    <property type="evidence" value="ECO:0007669"/>
    <property type="project" value="TreeGrafter"/>
</dbReference>
<dbReference type="Proteomes" id="UP000178912">
    <property type="component" value="Unassembled WGS sequence"/>
</dbReference>
<proteinExistence type="predicted"/>
<feature type="compositionally biased region" description="Low complexity" evidence="6">
    <location>
        <begin position="123"/>
        <end position="137"/>
    </location>
</feature>
<evidence type="ECO:0000256" key="2">
    <source>
        <dbReference type="ARBA" id="ARBA00023015"/>
    </source>
</evidence>
<dbReference type="InterPro" id="IPR004827">
    <property type="entry name" value="bZIP"/>
</dbReference>
<dbReference type="OrthoDB" id="1939598at2759"/>
<dbReference type="PROSITE" id="PS50217">
    <property type="entry name" value="BZIP"/>
    <property type="match status" value="1"/>
</dbReference>
<dbReference type="EMBL" id="FJUX01000187">
    <property type="protein sequence ID" value="CZT13366.1"/>
    <property type="molecule type" value="Genomic_DNA"/>
</dbReference>
<keyword evidence="4" id="KW-0804">Transcription</keyword>
<feature type="compositionally biased region" description="Basic and acidic residues" evidence="6">
    <location>
        <begin position="206"/>
        <end position="218"/>
    </location>
</feature>
<dbReference type="FunFam" id="1.20.5.170:FF:000075">
    <property type="entry name" value="BZIP transcription factor (MetR)"/>
    <property type="match status" value="1"/>
</dbReference>
<sequence length="279" mass="30949">MAYNGPSRVNMVEYISTLNHVPDQDMQPNPEYMEDDLSMFTNANFFDFDLGQDADLHPTDYTVDGGRDPAVAPDAVELKSLDFMNDGLVIDRRSWSNYANDATMARLGDYSFPDFNSFPPTTFTDTTIPPVPINTNTALYGSPNDGLPSQSADASLAGTKRKAESISLAGSPSGNDEDSARNAAEEDKRRRNTAASARFRVKKKQREQALERSAKDMSDKVSALEGRINQLETENKWLKNLITERNESKEDIAGLWKKYSAENAERKASERKDGVGTKA</sequence>
<keyword evidence="5" id="KW-0539">Nucleus</keyword>
<keyword evidence="3" id="KW-0238">DNA-binding</keyword>
<protein>
    <submittedName>
        <fullName evidence="8">Related to regulatory protein cys-3</fullName>
    </submittedName>
</protein>
<dbReference type="GO" id="GO:0000977">
    <property type="term" value="F:RNA polymerase II transcription regulatory region sequence-specific DNA binding"/>
    <property type="evidence" value="ECO:0007669"/>
    <property type="project" value="TreeGrafter"/>
</dbReference>
<dbReference type="PANTHER" id="PTHR13044:SF14">
    <property type="entry name" value="CRYPTOCEPHAL, ISOFORM A"/>
    <property type="match status" value="1"/>
</dbReference>
<accession>A0A1E1LSE1</accession>
<dbReference type="GO" id="GO:0005634">
    <property type="term" value="C:nucleus"/>
    <property type="evidence" value="ECO:0007669"/>
    <property type="project" value="UniProtKB-SubCell"/>
</dbReference>
<feature type="region of interest" description="Disordered" evidence="6">
    <location>
        <begin position="260"/>
        <end position="279"/>
    </location>
</feature>
<dbReference type="Pfam" id="PF07716">
    <property type="entry name" value="bZIP_2"/>
    <property type="match status" value="1"/>
</dbReference>
<evidence type="ECO:0000256" key="4">
    <source>
        <dbReference type="ARBA" id="ARBA00023163"/>
    </source>
</evidence>
<evidence type="ECO:0000259" key="7">
    <source>
        <dbReference type="PROSITE" id="PS50217"/>
    </source>
</evidence>
<evidence type="ECO:0000256" key="5">
    <source>
        <dbReference type="ARBA" id="ARBA00023242"/>
    </source>
</evidence>
<dbReference type="CDD" id="cd14705">
    <property type="entry name" value="bZIP_Zip1"/>
    <property type="match status" value="1"/>
</dbReference>
<comment type="subcellular location">
    <subcellularLocation>
        <location evidence="1">Nucleus</location>
    </subcellularLocation>
</comment>
<dbReference type="Gene3D" id="1.20.5.170">
    <property type="match status" value="1"/>
</dbReference>
<evidence type="ECO:0000313" key="9">
    <source>
        <dbReference type="Proteomes" id="UP000178912"/>
    </source>
</evidence>
<name>A0A1E1LSE1_9HELO</name>
<evidence type="ECO:0000256" key="1">
    <source>
        <dbReference type="ARBA" id="ARBA00004123"/>
    </source>
</evidence>
<dbReference type="PANTHER" id="PTHR13044">
    <property type="entry name" value="ACTIVATING TRANSCRIPTION FACTOR ATF 4/5"/>
    <property type="match status" value="1"/>
</dbReference>
<dbReference type="InterPro" id="IPR046347">
    <property type="entry name" value="bZIP_sf"/>
</dbReference>
<keyword evidence="9" id="KW-1185">Reference proteome</keyword>
<gene>
    <name evidence="8" type="ORF">RAG0_16875</name>
</gene>
<organism evidence="8 9">
    <name type="scientific">Rhynchosporium agropyri</name>
    <dbReference type="NCBI Taxonomy" id="914238"/>
    <lineage>
        <taxon>Eukaryota</taxon>
        <taxon>Fungi</taxon>
        <taxon>Dikarya</taxon>
        <taxon>Ascomycota</taxon>
        <taxon>Pezizomycotina</taxon>
        <taxon>Leotiomycetes</taxon>
        <taxon>Helotiales</taxon>
        <taxon>Ploettnerulaceae</taxon>
        <taxon>Rhynchosporium</taxon>
    </lineage>
</organism>
<feature type="domain" description="BZIP" evidence="7">
    <location>
        <begin position="182"/>
        <end position="245"/>
    </location>
</feature>
<dbReference type="SUPFAM" id="SSF57959">
    <property type="entry name" value="Leucine zipper domain"/>
    <property type="match status" value="1"/>
</dbReference>
<feature type="compositionally biased region" description="Basic and acidic residues" evidence="6">
    <location>
        <begin position="178"/>
        <end position="189"/>
    </location>
</feature>
<evidence type="ECO:0000256" key="3">
    <source>
        <dbReference type="ARBA" id="ARBA00023125"/>
    </source>
</evidence>
<reference evidence="9" key="1">
    <citation type="submission" date="2016-03" db="EMBL/GenBank/DDBJ databases">
        <authorList>
            <person name="Guldener U."/>
        </authorList>
    </citation>
    <scope>NUCLEOTIDE SEQUENCE [LARGE SCALE GENOMIC DNA]</scope>
    <source>
        <strain evidence="9">04CH-RAC-A.6.1</strain>
    </source>
</reference>
<keyword evidence="2" id="KW-0805">Transcription regulation</keyword>
<feature type="region of interest" description="Disordered" evidence="6">
    <location>
        <begin position="123"/>
        <end position="218"/>
    </location>
</feature>
<dbReference type="PROSITE" id="PS00036">
    <property type="entry name" value="BZIP_BASIC"/>
    <property type="match status" value="1"/>
</dbReference>
<evidence type="ECO:0000313" key="8">
    <source>
        <dbReference type="EMBL" id="CZT13366.1"/>
    </source>
</evidence>
<dbReference type="SMART" id="SM00338">
    <property type="entry name" value="BRLZ"/>
    <property type="match status" value="1"/>
</dbReference>
<evidence type="ECO:0000256" key="6">
    <source>
        <dbReference type="SAM" id="MobiDB-lite"/>
    </source>
</evidence>